<reference evidence="3 4" key="1">
    <citation type="submission" date="2020-08" db="EMBL/GenBank/DDBJ databases">
        <title>Genome sequence of Sphingomonas sediminicola KACC 15039T.</title>
        <authorList>
            <person name="Hyun D.-W."/>
            <person name="Bae J.-W."/>
        </authorList>
    </citation>
    <scope>NUCLEOTIDE SEQUENCE [LARGE SCALE GENOMIC DNA]</scope>
    <source>
        <strain evidence="3 4">KACC 15039</strain>
    </source>
</reference>
<keyword evidence="4" id="KW-1185">Reference proteome</keyword>
<accession>A0ABX6T4Y0</accession>
<gene>
    <name evidence="3" type="ORF">H9L14_08885</name>
</gene>
<sequence length="317" mass="34054">MSSPKPVRLANISACFGLGTAALFLLLAGLTGLKLRFAPVPIALTTLILGALFAARRRHEREDGDERLAAGTGVVMILFCGGLGSGLICLVGQTFGLPFVDPALHRADLSMGIDLEAIIRVIAGVRGLPEVLAFAYNSSFPLVFITALSLAHMRKFERAWELCTMFNLCLLVATVCSALVPAAGPFYVLPIPVGVQQLLPAGSGTYHLSHLFALREAKQFVIDPSQLQGVATFPSFHTALALMTAAAWRDVKWMWIPMLGWQALVIVSTIPIGGHYAIDLVAGAACWAFAAAWWRRSVGAPYGMTIPPFTLRVWPVT</sequence>
<keyword evidence="1" id="KW-0472">Membrane</keyword>
<dbReference type="Proteomes" id="UP000516105">
    <property type="component" value="Chromosome"/>
</dbReference>
<dbReference type="EMBL" id="CP060782">
    <property type="protein sequence ID" value="QNP44867.1"/>
    <property type="molecule type" value="Genomic_DNA"/>
</dbReference>
<keyword evidence="1" id="KW-0812">Transmembrane</keyword>
<feature type="transmembrane region" description="Helical" evidence="1">
    <location>
        <begin position="12"/>
        <end position="31"/>
    </location>
</feature>
<evidence type="ECO:0000256" key="1">
    <source>
        <dbReference type="SAM" id="Phobius"/>
    </source>
</evidence>
<feature type="domain" description="Inositolphosphotransferase Aur1/Ipt1" evidence="2">
    <location>
        <begin position="103"/>
        <end position="292"/>
    </location>
</feature>
<feature type="transmembrane region" description="Helical" evidence="1">
    <location>
        <begin position="68"/>
        <end position="95"/>
    </location>
</feature>
<feature type="transmembrane region" description="Helical" evidence="1">
    <location>
        <begin position="37"/>
        <end position="56"/>
    </location>
</feature>
<dbReference type="InterPro" id="IPR026841">
    <property type="entry name" value="Aur1/Ipt1"/>
</dbReference>
<evidence type="ECO:0000313" key="4">
    <source>
        <dbReference type="Proteomes" id="UP000516105"/>
    </source>
</evidence>
<evidence type="ECO:0000259" key="2">
    <source>
        <dbReference type="Pfam" id="PF14378"/>
    </source>
</evidence>
<feature type="transmembrane region" description="Helical" evidence="1">
    <location>
        <begin position="276"/>
        <end position="294"/>
    </location>
</feature>
<feature type="transmembrane region" description="Helical" evidence="1">
    <location>
        <begin position="134"/>
        <end position="153"/>
    </location>
</feature>
<feature type="transmembrane region" description="Helical" evidence="1">
    <location>
        <begin position="165"/>
        <end position="189"/>
    </location>
</feature>
<proteinExistence type="predicted"/>
<organism evidence="3 4">
    <name type="scientific">Sphingomonas sediminicola</name>
    <dbReference type="NCBI Taxonomy" id="386874"/>
    <lineage>
        <taxon>Bacteria</taxon>
        <taxon>Pseudomonadati</taxon>
        <taxon>Pseudomonadota</taxon>
        <taxon>Alphaproteobacteria</taxon>
        <taxon>Sphingomonadales</taxon>
        <taxon>Sphingomonadaceae</taxon>
        <taxon>Sphingomonas</taxon>
    </lineage>
</organism>
<dbReference type="Pfam" id="PF14378">
    <property type="entry name" value="PAP2_3"/>
    <property type="match status" value="1"/>
</dbReference>
<name>A0ABX6T4Y0_9SPHN</name>
<keyword evidence="1" id="KW-1133">Transmembrane helix</keyword>
<dbReference type="Gene3D" id="1.20.144.10">
    <property type="entry name" value="Phosphatidic acid phosphatase type 2/haloperoxidase"/>
    <property type="match status" value="1"/>
</dbReference>
<protein>
    <submittedName>
        <fullName evidence="3">Phosphatase PAP2 family protein</fullName>
    </submittedName>
</protein>
<evidence type="ECO:0000313" key="3">
    <source>
        <dbReference type="EMBL" id="QNP44867.1"/>
    </source>
</evidence>
<dbReference type="RefSeq" id="WP_187707825.1">
    <property type="nucleotide sequence ID" value="NZ_CP060782.1"/>
</dbReference>